<feature type="region of interest" description="Disordered" evidence="1">
    <location>
        <begin position="167"/>
        <end position="244"/>
    </location>
</feature>
<evidence type="ECO:0000313" key="2">
    <source>
        <dbReference type="EMBL" id="CRH06288.1"/>
    </source>
</evidence>
<proteinExistence type="predicted"/>
<gene>
    <name evidence="2" type="ORF">MAGMO_2120</name>
</gene>
<dbReference type="EMBL" id="LO017727">
    <property type="protein sequence ID" value="CRH06288.1"/>
    <property type="molecule type" value="Genomic_DNA"/>
</dbReference>
<reference evidence="2" key="1">
    <citation type="submission" date="2015-04" db="EMBL/GenBank/DDBJ databases">
        <authorList>
            <person name="Syromyatnikov M.Y."/>
            <person name="Popov V.N."/>
        </authorList>
    </citation>
    <scope>NUCLEOTIDE SEQUENCE</scope>
    <source>
        <strain evidence="2">MO-1</strain>
    </source>
</reference>
<organism evidence="2">
    <name type="scientific">Magnetococcus massalia (strain MO-1)</name>
    <dbReference type="NCBI Taxonomy" id="451514"/>
    <lineage>
        <taxon>Bacteria</taxon>
        <taxon>Pseudomonadati</taxon>
        <taxon>Pseudomonadota</taxon>
        <taxon>Magnetococcia</taxon>
        <taxon>Magnetococcales</taxon>
        <taxon>Magnetococcaceae</taxon>
        <taxon>Magnetococcus</taxon>
    </lineage>
</organism>
<feature type="compositionally biased region" description="Basic and acidic residues" evidence="1">
    <location>
        <begin position="232"/>
        <end position="244"/>
    </location>
</feature>
<evidence type="ECO:0000256" key="1">
    <source>
        <dbReference type="SAM" id="MobiDB-lite"/>
    </source>
</evidence>
<name>A0A1S7LI70_MAGMO</name>
<accession>A0A1S7LI70</accession>
<feature type="compositionally biased region" description="Basic and acidic residues" evidence="1">
    <location>
        <begin position="183"/>
        <end position="195"/>
    </location>
</feature>
<feature type="compositionally biased region" description="Basic and acidic residues" evidence="1">
    <location>
        <begin position="209"/>
        <end position="224"/>
    </location>
</feature>
<feature type="compositionally biased region" description="Basic residues" evidence="1">
    <location>
        <begin position="167"/>
        <end position="179"/>
    </location>
</feature>
<protein>
    <submittedName>
        <fullName evidence="2">Uncharacterized protein</fullName>
    </submittedName>
</protein>
<dbReference type="AlphaFoldDB" id="A0A1S7LI70"/>
<sequence length="244" mass="29096">MGTAEAANCNALVKKTNKYLSWYDKHCKIHKQGKLSSKKVRYNLNKSKKRLTESKTKLDWGSCKRQKRSYEKKLNYYIKCFSKSYAAKSSSSKKGDKCSKYENDLSTWLSWYNSNYKKHQNDPKEMKSWVSSMDRVLNDSKYKKCKSSKMRKHLKDYKGWRDWAYKQSKKAPAKAKKSTQQKPKKDVGSRQDQERHKHYMKNKSAIESMQKKKAERDARMEKKCSKSNLSRSEQRSCNRWEMRR</sequence>